<dbReference type="Gene3D" id="3.30.1540.10">
    <property type="entry name" value="formyl-coa transferase, domain 3"/>
    <property type="match status" value="1"/>
</dbReference>
<keyword evidence="1 2" id="KW-0808">Transferase</keyword>
<evidence type="ECO:0000256" key="1">
    <source>
        <dbReference type="ARBA" id="ARBA00022679"/>
    </source>
</evidence>
<dbReference type="Gene3D" id="3.40.50.10540">
    <property type="entry name" value="Crotonobetainyl-coa:carnitine coa-transferase, domain 1"/>
    <property type="match status" value="1"/>
</dbReference>
<organism evidence="2 3">
    <name type="scientific">Oceanibaculum indicum</name>
    <dbReference type="NCBI Taxonomy" id="526216"/>
    <lineage>
        <taxon>Bacteria</taxon>
        <taxon>Pseudomonadati</taxon>
        <taxon>Pseudomonadota</taxon>
        <taxon>Alphaproteobacteria</taxon>
        <taxon>Rhodospirillales</taxon>
        <taxon>Oceanibaculaceae</taxon>
        <taxon>Oceanibaculum</taxon>
    </lineage>
</organism>
<dbReference type="GO" id="GO:0008410">
    <property type="term" value="F:CoA-transferase activity"/>
    <property type="evidence" value="ECO:0007669"/>
    <property type="project" value="TreeGrafter"/>
</dbReference>
<gene>
    <name evidence="2" type="ORF">BCL74_0510</name>
</gene>
<evidence type="ECO:0000313" key="2">
    <source>
        <dbReference type="EMBL" id="RKQ72742.1"/>
    </source>
</evidence>
<sequence>MMADTAANPAGGAFGALNGLKVIDLTRVLGGPYGTQILGDHGAEIVKIEPPQGDEVRDWGPPFLEGDASYFIGVNRNKRSLGLDLSKPEGREVLLRLLDGADVLIENYKPGTMERWGIGYEEVLSKRFPKLIHCRISGFGGDGPLGGFPGYDAVIQAMAGMFSINGTPEAGPTRMGTPLVDLGTGLYSAIAILMALFERQRSGKGQYIDMTLYDSAVALLHPQAANYFLSGKTPVLTGSEHPNITPYDKFATSTGEIFLAIGNNRAFERFCTEIGRPDLPADPRFTSNGERTINRPALRAELEKAMADMDGKALCERLLAVGVPAGPVMNIAEVFAAEHTQHRRMDETLGAYRGTGIPIKFSRTPGSVRRTPPKFAQHSDEILAEAGFSAEEVASLKQGDVVVTKRRQ</sequence>
<dbReference type="RefSeq" id="WP_008944850.1">
    <property type="nucleotide sequence ID" value="NZ_RBIG01000001.1"/>
</dbReference>
<dbReference type="PANTHER" id="PTHR48207">
    <property type="entry name" value="SUCCINATE--HYDROXYMETHYLGLUTARATE COA-TRANSFERASE"/>
    <property type="match status" value="1"/>
</dbReference>
<reference evidence="2 3" key="1">
    <citation type="submission" date="2018-10" db="EMBL/GenBank/DDBJ databases">
        <title>Comparative analysis of microorganisms from saline springs in Andes Mountain Range, Colombia.</title>
        <authorList>
            <person name="Rubin E."/>
        </authorList>
    </citation>
    <scope>NUCLEOTIDE SEQUENCE [LARGE SCALE GENOMIC DNA]</scope>
    <source>
        <strain evidence="2 3">USBA 36</strain>
    </source>
</reference>
<dbReference type="EMBL" id="RBIG01000001">
    <property type="protein sequence ID" value="RKQ72742.1"/>
    <property type="molecule type" value="Genomic_DNA"/>
</dbReference>
<dbReference type="Pfam" id="PF02515">
    <property type="entry name" value="CoA_transf_3"/>
    <property type="match status" value="1"/>
</dbReference>
<evidence type="ECO:0000313" key="3">
    <source>
        <dbReference type="Proteomes" id="UP000277424"/>
    </source>
</evidence>
<accession>A0A420WP95</accession>
<dbReference type="PANTHER" id="PTHR48207:SF3">
    <property type="entry name" value="SUCCINATE--HYDROXYMETHYLGLUTARATE COA-TRANSFERASE"/>
    <property type="match status" value="1"/>
</dbReference>
<proteinExistence type="predicted"/>
<dbReference type="AlphaFoldDB" id="A0A420WP95"/>
<dbReference type="Proteomes" id="UP000277424">
    <property type="component" value="Unassembled WGS sequence"/>
</dbReference>
<dbReference type="InterPro" id="IPR050483">
    <property type="entry name" value="CoA-transferase_III_domain"/>
</dbReference>
<dbReference type="SUPFAM" id="SSF89796">
    <property type="entry name" value="CoA-transferase family III (CaiB/BaiF)"/>
    <property type="match status" value="1"/>
</dbReference>
<name>A0A420WP95_9PROT</name>
<dbReference type="InterPro" id="IPR023606">
    <property type="entry name" value="CoA-Trfase_III_dom_1_sf"/>
</dbReference>
<comment type="caution">
    <text evidence="2">The sequence shown here is derived from an EMBL/GenBank/DDBJ whole genome shotgun (WGS) entry which is preliminary data.</text>
</comment>
<protein>
    <submittedName>
        <fullName evidence="2">Formyl-CoA transferase</fullName>
    </submittedName>
</protein>
<dbReference type="InterPro" id="IPR044855">
    <property type="entry name" value="CoA-Trfase_III_dom3_sf"/>
</dbReference>
<dbReference type="InterPro" id="IPR003673">
    <property type="entry name" value="CoA-Trfase_fam_III"/>
</dbReference>